<dbReference type="Pfam" id="PF02779">
    <property type="entry name" value="Transket_pyr"/>
    <property type="match status" value="1"/>
</dbReference>
<dbReference type="Pfam" id="PF16078">
    <property type="entry name" value="2-oxogl_dehyd_N"/>
    <property type="match status" value="1"/>
</dbReference>
<evidence type="ECO:0000313" key="13">
    <source>
        <dbReference type="EMBL" id="TCK17956.1"/>
    </source>
</evidence>
<dbReference type="CDD" id="cd02016">
    <property type="entry name" value="TPP_E1_OGDC_like"/>
    <property type="match status" value="1"/>
</dbReference>
<dbReference type="GO" id="GO:0004591">
    <property type="term" value="F:oxoglutarate dehydrogenase (succinyl-transferring) activity"/>
    <property type="evidence" value="ECO:0007669"/>
    <property type="project" value="UniProtKB-EC"/>
</dbReference>
<dbReference type="InterPro" id="IPR029061">
    <property type="entry name" value="THDP-binding"/>
</dbReference>
<dbReference type="NCBIfam" id="NF006914">
    <property type="entry name" value="PRK09404.1"/>
    <property type="match status" value="1"/>
</dbReference>
<keyword evidence="9" id="KW-0324">Glycolysis</keyword>
<proteinExistence type="inferred from homology"/>
<dbReference type="PIRSF" id="PIRSF000157">
    <property type="entry name" value="Oxoglu_dh_E1"/>
    <property type="match status" value="1"/>
</dbReference>
<evidence type="ECO:0000256" key="10">
    <source>
        <dbReference type="ARBA" id="ARBA00030680"/>
    </source>
</evidence>
<dbReference type="Pfam" id="PF16870">
    <property type="entry name" value="OxoGdeHyase_C"/>
    <property type="match status" value="1"/>
</dbReference>
<dbReference type="PANTHER" id="PTHR23152">
    <property type="entry name" value="2-OXOGLUTARATE DEHYDROGENASE"/>
    <property type="match status" value="1"/>
</dbReference>
<dbReference type="InterPro" id="IPR032106">
    <property type="entry name" value="2-oxogl_dehyd_N"/>
</dbReference>
<comment type="cofactor">
    <cofactor evidence="1">
        <name>thiamine diphosphate</name>
        <dbReference type="ChEBI" id="CHEBI:58937"/>
    </cofactor>
</comment>
<dbReference type="PANTHER" id="PTHR23152:SF4">
    <property type="entry name" value="2-OXOADIPATE DEHYDROGENASE COMPLEX COMPONENT E1"/>
    <property type="match status" value="1"/>
</dbReference>
<dbReference type="Gene3D" id="1.10.287.1150">
    <property type="entry name" value="TPP helical domain"/>
    <property type="match status" value="1"/>
</dbReference>
<dbReference type="FunFam" id="1.10.287.1150:FF:000004">
    <property type="entry name" value="2-oxoglutarate dehydrogenase E1 component"/>
    <property type="match status" value="1"/>
</dbReference>
<dbReference type="Gene3D" id="3.40.50.12470">
    <property type="match status" value="1"/>
</dbReference>
<dbReference type="GO" id="GO:0006096">
    <property type="term" value="P:glycolytic process"/>
    <property type="evidence" value="ECO:0007669"/>
    <property type="project" value="UniProtKB-KW"/>
</dbReference>
<evidence type="ECO:0000256" key="8">
    <source>
        <dbReference type="ARBA" id="ARBA00023052"/>
    </source>
</evidence>
<evidence type="ECO:0000256" key="6">
    <source>
        <dbReference type="ARBA" id="ARBA00013321"/>
    </source>
</evidence>
<protein>
    <recommendedName>
        <fullName evidence="6">2-oxoglutarate dehydrogenase E1 component</fullName>
        <ecNumber evidence="5">1.2.4.2</ecNumber>
    </recommendedName>
    <alternativeName>
        <fullName evidence="10">Alpha-ketoglutarate dehydrogenase</fullName>
    </alternativeName>
</protein>
<evidence type="ECO:0000313" key="14">
    <source>
        <dbReference type="Proteomes" id="UP000295707"/>
    </source>
</evidence>
<evidence type="ECO:0000256" key="2">
    <source>
        <dbReference type="ARBA" id="ARBA00003906"/>
    </source>
</evidence>
<comment type="caution">
    <text evidence="13">The sequence shown here is derived from an EMBL/GenBank/DDBJ whole genome shotgun (WGS) entry which is preliminary data.</text>
</comment>
<dbReference type="GO" id="GO:0030976">
    <property type="term" value="F:thiamine pyrophosphate binding"/>
    <property type="evidence" value="ECO:0007669"/>
    <property type="project" value="InterPro"/>
</dbReference>
<dbReference type="InterPro" id="IPR042179">
    <property type="entry name" value="KGD_C_sf"/>
</dbReference>
<evidence type="ECO:0000256" key="7">
    <source>
        <dbReference type="ARBA" id="ARBA00023002"/>
    </source>
</evidence>
<dbReference type="EMBL" id="SMFX01000001">
    <property type="protein sequence ID" value="TCK17956.1"/>
    <property type="molecule type" value="Genomic_DNA"/>
</dbReference>
<organism evidence="13 14">
    <name type="scientific">Thiogranum longum</name>
    <dbReference type="NCBI Taxonomy" id="1537524"/>
    <lineage>
        <taxon>Bacteria</taxon>
        <taxon>Pseudomonadati</taxon>
        <taxon>Pseudomonadota</taxon>
        <taxon>Gammaproteobacteria</taxon>
        <taxon>Chromatiales</taxon>
        <taxon>Ectothiorhodospiraceae</taxon>
        <taxon>Thiogranum</taxon>
    </lineage>
</organism>
<dbReference type="GO" id="GO:0045252">
    <property type="term" value="C:oxoglutarate dehydrogenase complex"/>
    <property type="evidence" value="ECO:0007669"/>
    <property type="project" value="TreeGrafter"/>
</dbReference>
<dbReference type="Proteomes" id="UP000295707">
    <property type="component" value="Unassembled WGS sequence"/>
</dbReference>
<dbReference type="Gene3D" id="3.40.50.11610">
    <property type="entry name" value="Multifunctional 2-oxoglutarate metabolism enzyme, C-terminal domain"/>
    <property type="match status" value="1"/>
</dbReference>
<dbReference type="EC" id="1.2.4.2" evidence="5"/>
<dbReference type="SUPFAM" id="SSF52518">
    <property type="entry name" value="Thiamin diphosphate-binding fold (THDP-binding)"/>
    <property type="match status" value="2"/>
</dbReference>
<evidence type="ECO:0000259" key="12">
    <source>
        <dbReference type="SMART" id="SM00861"/>
    </source>
</evidence>
<comment type="function">
    <text evidence="2">E1 component of the 2-oxoglutarate dehydrogenase (OGDH) complex which catalyzes the decarboxylation of 2-oxoglutarate, the first step in the conversion of 2-oxoglutarate to succinyl-CoA and CO(2).</text>
</comment>
<reference evidence="13 14" key="1">
    <citation type="submission" date="2019-03" db="EMBL/GenBank/DDBJ databases">
        <title>Genomic Encyclopedia of Type Strains, Phase IV (KMG-IV): sequencing the most valuable type-strain genomes for metagenomic binning, comparative biology and taxonomic classification.</title>
        <authorList>
            <person name="Goeker M."/>
        </authorList>
    </citation>
    <scope>NUCLEOTIDE SEQUENCE [LARGE SCALE GENOMIC DNA]</scope>
    <source>
        <strain evidence="13 14">DSM 19610</strain>
    </source>
</reference>
<dbReference type="Pfam" id="PF00676">
    <property type="entry name" value="E1_dh"/>
    <property type="match status" value="1"/>
</dbReference>
<feature type="domain" description="Transketolase-like pyrimidine-binding" evidence="12">
    <location>
        <begin position="606"/>
        <end position="799"/>
    </location>
</feature>
<dbReference type="AlphaFoldDB" id="A0A4V2PGS4"/>
<dbReference type="GO" id="GO:0005829">
    <property type="term" value="C:cytosol"/>
    <property type="evidence" value="ECO:0007669"/>
    <property type="project" value="TreeGrafter"/>
</dbReference>
<dbReference type="GO" id="GO:0006099">
    <property type="term" value="P:tricarboxylic acid cycle"/>
    <property type="evidence" value="ECO:0007669"/>
    <property type="project" value="TreeGrafter"/>
</dbReference>
<sequence length="956" mass="107846">MDDITRPKGLLEFWEDSQLAGHNAAYLEDLYERYLTDPANVPEQWRTFFQTLPRVNGHGAEPSHSTIRETFRAMTRQPFAVRRSEPCKPGAPVHEEKQIRVLQLINAFRFRAHQVADIDPLGLREKPDLAELTPEFHGLAEADLDTLFDTGSLAIGERATLRDIVTKLHEIYCGSIGAEYMHITETQEKRWIQERIERAGGRASLEAEARLHILQRLTAAEGLERYLHTRYVGQKRFSLEGGDSLIPLLDELIRRGATHGVKEASIGMAHRGRLNVLINIVGKTAAELFEEFEGKAGKHFNGSGDVKYHQGFSSDLRTENGRVHVNLAFNPSHLEIVGPVVEGSVRARQQRSGDDEGRRVVPILIHGDAAFAGQGVVMETINMSQSRGYSTKGTVHIVVNNQIGFTTSSQKDARSTLYCTDIAKMVNAPILHVNGDDPDAVISVTQLALDYRMNFHKDVVIDLVCYRRHGHSEADEPTATQPVMYAAIRDHKTPRALYAERLVKEGVCHETVPKQIMDACRDRLDRGETAVDGLMTREEARYPWAVDWEPYLAQACTAFLDTTVSIERLRQLWRSLDHMPDGFELNPNVGKIISNRRKMAAGALPIDWGFAETLAYASLVDEGYPVRLSGQDSGRGTFFHRHAVLYCQKDGSAYIPLRNIREGQANFLVINSLLSEEAVLAFEYGYATTDPNTLVIWEAQFGDFANNAQVVIDQFISAGEQKWNRLCGLVMLLPHGLEGQGPEHSSARLERYLQLCAEHNMQVCVPTTPAQIFHLLRRQIMLECRKPLVVMSPKSLLRHRLAVSTLEDLSEGDFQPVIPEVDELSDSTVRRVVLCSGKVYYELLEKRREQKIKDIAILRVERLYPFPKAQLHKQLERYPNANEIIWCQEEPQNQGAWFSIKHHLDATLPDPSRLRYIGRPFSAAPAVGYAWLHLQQQHKLVSEALGSDPVLKQTDT</sequence>
<gene>
    <name evidence="13" type="ORF">DFR30_1210</name>
</gene>
<dbReference type="InterPro" id="IPR011603">
    <property type="entry name" value="2oxoglutarate_DH_E1"/>
</dbReference>
<dbReference type="Gene3D" id="3.40.50.970">
    <property type="match status" value="1"/>
</dbReference>
<evidence type="ECO:0000256" key="9">
    <source>
        <dbReference type="ARBA" id="ARBA00023152"/>
    </source>
</evidence>
<dbReference type="NCBIfam" id="TIGR00239">
    <property type="entry name" value="2oxo_dh_E1"/>
    <property type="match status" value="1"/>
</dbReference>
<dbReference type="InterPro" id="IPR001017">
    <property type="entry name" value="DH_E1"/>
</dbReference>
<evidence type="ECO:0000256" key="11">
    <source>
        <dbReference type="ARBA" id="ARBA00051911"/>
    </source>
</evidence>
<evidence type="ECO:0000256" key="5">
    <source>
        <dbReference type="ARBA" id="ARBA00012280"/>
    </source>
</evidence>
<comment type="catalytic activity">
    <reaction evidence="11">
        <text>N(6)-[(R)-lipoyl]-L-lysyl-[protein] + 2-oxoglutarate + H(+) = N(6)-[(R)-S(8)-succinyldihydrolipoyl]-L-lysyl-[protein] + CO2</text>
        <dbReference type="Rhea" id="RHEA:12188"/>
        <dbReference type="Rhea" id="RHEA-COMP:10474"/>
        <dbReference type="Rhea" id="RHEA-COMP:20092"/>
        <dbReference type="ChEBI" id="CHEBI:15378"/>
        <dbReference type="ChEBI" id="CHEBI:16526"/>
        <dbReference type="ChEBI" id="CHEBI:16810"/>
        <dbReference type="ChEBI" id="CHEBI:83099"/>
        <dbReference type="ChEBI" id="CHEBI:83120"/>
        <dbReference type="EC" id="1.2.4.2"/>
    </reaction>
</comment>
<dbReference type="NCBIfam" id="NF008907">
    <property type="entry name" value="PRK12270.1"/>
    <property type="match status" value="1"/>
</dbReference>
<dbReference type="FunFam" id="3.40.50.12470:FF:000009">
    <property type="entry name" value="2-oxoglutarate dehydrogenase E1 component"/>
    <property type="match status" value="1"/>
</dbReference>
<accession>A0A4V2PGS4</accession>
<name>A0A4V2PGS4_9GAMM</name>
<comment type="subunit">
    <text evidence="4">Homodimer. Part of the 2-oxoglutarate dehydrogenase (OGDH) complex composed of E1 (2-oxoglutarate dehydrogenase), E2 (dihydrolipoamide succinyltransferase) and E3 (dihydrolipoamide dehydrogenase); the complex contains multiple copies of the three enzymatic components (E1, E2 and E3).</text>
</comment>
<dbReference type="OrthoDB" id="9759785at2"/>
<keyword evidence="14" id="KW-1185">Reference proteome</keyword>
<dbReference type="InterPro" id="IPR031717">
    <property type="entry name" value="ODO-1/KGD_C"/>
</dbReference>
<evidence type="ECO:0000256" key="4">
    <source>
        <dbReference type="ARBA" id="ARBA00011301"/>
    </source>
</evidence>
<keyword evidence="7" id="KW-0560">Oxidoreductase</keyword>
<dbReference type="InterPro" id="IPR005475">
    <property type="entry name" value="Transketolase-like_Pyr-bd"/>
</dbReference>
<comment type="similarity">
    <text evidence="3">Belongs to the alpha-ketoglutarate dehydrogenase family.</text>
</comment>
<evidence type="ECO:0000256" key="3">
    <source>
        <dbReference type="ARBA" id="ARBA00006936"/>
    </source>
</evidence>
<evidence type="ECO:0000256" key="1">
    <source>
        <dbReference type="ARBA" id="ARBA00001964"/>
    </source>
</evidence>
<dbReference type="SMART" id="SM00861">
    <property type="entry name" value="Transket_pyr"/>
    <property type="match status" value="1"/>
</dbReference>
<keyword evidence="8" id="KW-0786">Thiamine pyrophosphate</keyword>
<dbReference type="RefSeq" id="WP_132971790.1">
    <property type="nucleotide sequence ID" value="NZ_SMFX01000001.1"/>
</dbReference>